<evidence type="ECO:0000256" key="1">
    <source>
        <dbReference type="SAM" id="Phobius"/>
    </source>
</evidence>
<accession>A0ABQ3SLB6</accession>
<keyword evidence="1" id="KW-1133">Transmembrane helix</keyword>
<comment type="caution">
    <text evidence="2">The sequence shown here is derived from an EMBL/GenBank/DDBJ whole genome shotgun (WGS) entry which is preliminary data.</text>
</comment>
<proteinExistence type="predicted"/>
<keyword evidence="3" id="KW-1185">Reference proteome</keyword>
<dbReference type="EMBL" id="BNEC01000005">
    <property type="protein sequence ID" value="GHI68884.1"/>
    <property type="molecule type" value="Genomic_DNA"/>
</dbReference>
<protein>
    <submittedName>
        <fullName evidence="2">Uncharacterized protein</fullName>
    </submittedName>
</protein>
<keyword evidence="1" id="KW-0812">Transmembrane</keyword>
<feature type="transmembrane region" description="Helical" evidence="1">
    <location>
        <begin position="207"/>
        <end position="227"/>
    </location>
</feature>
<reference evidence="3" key="1">
    <citation type="submission" date="2023-07" db="EMBL/GenBank/DDBJ databases">
        <title>Whole genome shotgun sequence of Streptomyces nojiriensis NBRC 13794.</title>
        <authorList>
            <person name="Komaki H."/>
            <person name="Tamura T."/>
        </authorList>
    </citation>
    <scope>NUCLEOTIDE SEQUENCE [LARGE SCALE GENOMIC DNA]</scope>
    <source>
        <strain evidence="3">NBRC 13794</strain>
    </source>
</reference>
<organism evidence="2 3">
    <name type="scientific">Streptomyces nojiriensis</name>
    <dbReference type="NCBI Taxonomy" id="66374"/>
    <lineage>
        <taxon>Bacteria</taxon>
        <taxon>Bacillati</taxon>
        <taxon>Actinomycetota</taxon>
        <taxon>Actinomycetes</taxon>
        <taxon>Kitasatosporales</taxon>
        <taxon>Streptomycetaceae</taxon>
        <taxon>Streptomyces</taxon>
    </lineage>
</organism>
<dbReference type="Proteomes" id="UP000613974">
    <property type="component" value="Unassembled WGS sequence"/>
</dbReference>
<sequence length="239" mass="26113">MGLQDAAGNGDRVFSEAFTADGRMRMNDPHVTAVMTISCTAAPGSYEVRIGSGGDRNLSEVTRLWGRVWVAPAEEAERAACARRVSELPPESQEERWPADVEWPASPWDVRSLRAGREMTVTDDLEMGGDGDVTLTSPVFTRPVVMYGAKKVSAVVRIRCDAKPGLYTVVWREKGKPSKVWARLRVEPAAPDCRDPAPTLADMVERATPWLAAGICSAALVVGVRALKRRRRARPPLSS</sequence>
<gene>
    <name evidence="2" type="ORF">Snoj_28020</name>
</gene>
<name>A0ABQ3SLB6_9ACTN</name>
<keyword evidence="1" id="KW-0472">Membrane</keyword>
<evidence type="ECO:0000313" key="3">
    <source>
        <dbReference type="Proteomes" id="UP000613974"/>
    </source>
</evidence>
<evidence type="ECO:0000313" key="2">
    <source>
        <dbReference type="EMBL" id="GHI68884.1"/>
    </source>
</evidence>